<comment type="caution">
    <text evidence="1">The sequence shown here is derived from an EMBL/GenBank/DDBJ whole genome shotgun (WGS) entry which is preliminary data.</text>
</comment>
<name>A0A7D9EL48_PARCT</name>
<evidence type="ECO:0000313" key="2">
    <source>
        <dbReference type="Proteomes" id="UP001152795"/>
    </source>
</evidence>
<dbReference type="EMBL" id="CACRXK020007003">
    <property type="protein sequence ID" value="CAB4011024.1"/>
    <property type="molecule type" value="Genomic_DNA"/>
</dbReference>
<evidence type="ECO:0000313" key="1">
    <source>
        <dbReference type="EMBL" id="CAB4011024.1"/>
    </source>
</evidence>
<gene>
    <name evidence="1" type="ORF">PACLA_8A064187</name>
</gene>
<reference evidence="1" key="1">
    <citation type="submission" date="2020-04" db="EMBL/GenBank/DDBJ databases">
        <authorList>
            <person name="Alioto T."/>
            <person name="Alioto T."/>
            <person name="Gomez Garrido J."/>
        </authorList>
    </citation>
    <scope>NUCLEOTIDE SEQUENCE</scope>
    <source>
        <strain evidence="1">A484AB</strain>
    </source>
</reference>
<proteinExistence type="predicted"/>
<dbReference type="OrthoDB" id="10543226at2759"/>
<accession>A0A7D9EL48</accession>
<dbReference type="Proteomes" id="UP001152795">
    <property type="component" value="Unassembled WGS sequence"/>
</dbReference>
<organism evidence="1 2">
    <name type="scientific">Paramuricea clavata</name>
    <name type="common">Red gorgonian</name>
    <name type="synonym">Violescent sea-whip</name>
    <dbReference type="NCBI Taxonomy" id="317549"/>
    <lineage>
        <taxon>Eukaryota</taxon>
        <taxon>Metazoa</taxon>
        <taxon>Cnidaria</taxon>
        <taxon>Anthozoa</taxon>
        <taxon>Octocorallia</taxon>
        <taxon>Malacalcyonacea</taxon>
        <taxon>Plexauridae</taxon>
        <taxon>Paramuricea</taxon>
    </lineage>
</organism>
<sequence>MCKRTVPQINEHQKRLPKVRGQDYAIDLCGTFDVLEPVISLMLRTQAVNLPPWKIVTWFSRVIKILKWWTGAKPSEEKLPKLSKHWEELTPPTSSDDEGKDEVDYGAFQDAWSPQDCVKDLVTLCKDLRVGLHARFTNIVPTSVKMLCNVFDFEKIARHMCNYKVEDGRLVIERDDRIQWETSGNNEFHEFFKHVCALPHVQALADSNHDLDLLPTDSNAVLKRFKTTLQKIFWTELGNCFDELFVDRNGKLISEFQNTKVA</sequence>
<protein>
    <submittedName>
        <fullName evidence="1">Uncharacterized protein</fullName>
    </submittedName>
</protein>
<dbReference type="AlphaFoldDB" id="A0A7D9EL48"/>
<keyword evidence="2" id="KW-1185">Reference proteome</keyword>